<dbReference type="GO" id="GO:0005886">
    <property type="term" value="C:plasma membrane"/>
    <property type="evidence" value="ECO:0007669"/>
    <property type="project" value="UniProtKB-SubCell"/>
</dbReference>
<dbReference type="PROSITE" id="PS50283">
    <property type="entry name" value="NA_SOLUT_SYMP_3"/>
    <property type="match status" value="1"/>
</dbReference>
<keyword evidence="8" id="KW-0406">Ion transport</keyword>
<feature type="transmembrane region" description="Helical" evidence="12">
    <location>
        <begin position="57"/>
        <end position="82"/>
    </location>
</feature>
<evidence type="ECO:0000256" key="12">
    <source>
        <dbReference type="SAM" id="Phobius"/>
    </source>
</evidence>
<evidence type="ECO:0000256" key="4">
    <source>
        <dbReference type="ARBA" id="ARBA00022475"/>
    </source>
</evidence>
<gene>
    <name evidence="13" type="ORF">Anas_10590</name>
</gene>
<dbReference type="InterPro" id="IPR051163">
    <property type="entry name" value="Sodium:Solute_Symporter_SSF"/>
</dbReference>
<dbReference type="InterPro" id="IPR038377">
    <property type="entry name" value="Na/Glc_symporter_sf"/>
</dbReference>
<feature type="transmembrane region" description="Helical" evidence="12">
    <location>
        <begin position="17"/>
        <end position="36"/>
    </location>
</feature>
<dbReference type="OrthoDB" id="6132759at2759"/>
<dbReference type="PANTHER" id="PTHR42985:SF40">
    <property type="entry name" value="LD47995P-RELATED"/>
    <property type="match status" value="1"/>
</dbReference>
<keyword evidence="5 12" id="KW-0812">Transmembrane</keyword>
<dbReference type="Proteomes" id="UP000326759">
    <property type="component" value="Unassembled WGS sequence"/>
</dbReference>
<evidence type="ECO:0000256" key="5">
    <source>
        <dbReference type="ARBA" id="ARBA00022692"/>
    </source>
</evidence>
<comment type="caution">
    <text evidence="13">The sequence shown here is derived from an EMBL/GenBank/DDBJ whole genome shotgun (WGS) entry which is preliminary data.</text>
</comment>
<dbReference type="AlphaFoldDB" id="A0A5N5SMX9"/>
<feature type="transmembrane region" description="Helical" evidence="12">
    <location>
        <begin position="88"/>
        <end position="110"/>
    </location>
</feature>
<name>A0A5N5SMX9_9CRUS</name>
<keyword evidence="10" id="KW-0739">Sodium transport</keyword>
<evidence type="ECO:0000256" key="7">
    <source>
        <dbReference type="ARBA" id="ARBA00023053"/>
    </source>
</evidence>
<keyword evidence="7" id="KW-0915">Sodium</keyword>
<dbReference type="Gene3D" id="1.20.1730.10">
    <property type="entry name" value="Sodium/glucose cotransporter"/>
    <property type="match status" value="1"/>
</dbReference>
<evidence type="ECO:0000313" key="13">
    <source>
        <dbReference type="EMBL" id="KAB7495356.1"/>
    </source>
</evidence>
<sequence length="210" mass="23281">MDEIEILDNSRFSTLDYILLVSILSISFIIGLITSMKGNKSPEEFLLGNRNFSPIPVSMSLLTTIISAVNIVGITTEVYVYGTQLSPMSFGCMAGIAFSIVVIIPVIYPLKLMSIHEYIDLRFHTPRLQTFMMIIIVFNAHVWIGLALYATSLALSAGGIRAVVYTDVFQFVVMSVGLFILTIAGFTEVGGVEKLFEIAEQGKRLEFFKM</sequence>
<protein>
    <submittedName>
        <fullName evidence="13">Sodium-dependent multivitamin transporter</fullName>
    </submittedName>
</protein>
<reference evidence="13 14" key="1">
    <citation type="journal article" date="2019" name="PLoS Biol.">
        <title>Sex chromosomes control vertical transmission of feminizing Wolbachia symbionts in an isopod.</title>
        <authorList>
            <person name="Becking T."/>
            <person name="Chebbi M.A."/>
            <person name="Giraud I."/>
            <person name="Moumen B."/>
            <person name="Laverre T."/>
            <person name="Caubet Y."/>
            <person name="Peccoud J."/>
            <person name="Gilbert C."/>
            <person name="Cordaux R."/>
        </authorList>
    </citation>
    <scope>NUCLEOTIDE SEQUENCE [LARGE SCALE GENOMIC DNA]</scope>
    <source>
        <strain evidence="13">ANa2</strain>
        <tissue evidence="13">Whole body excluding digestive tract and cuticle</tissue>
    </source>
</reference>
<dbReference type="Pfam" id="PF00474">
    <property type="entry name" value="SSF"/>
    <property type="match status" value="2"/>
</dbReference>
<organism evidence="13 14">
    <name type="scientific">Armadillidium nasatum</name>
    <dbReference type="NCBI Taxonomy" id="96803"/>
    <lineage>
        <taxon>Eukaryota</taxon>
        <taxon>Metazoa</taxon>
        <taxon>Ecdysozoa</taxon>
        <taxon>Arthropoda</taxon>
        <taxon>Crustacea</taxon>
        <taxon>Multicrustacea</taxon>
        <taxon>Malacostraca</taxon>
        <taxon>Eumalacostraca</taxon>
        <taxon>Peracarida</taxon>
        <taxon>Isopoda</taxon>
        <taxon>Oniscidea</taxon>
        <taxon>Crinocheta</taxon>
        <taxon>Armadillidiidae</taxon>
        <taxon>Armadillidium</taxon>
    </lineage>
</organism>
<keyword evidence="9 12" id="KW-0472">Membrane</keyword>
<keyword evidence="6 12" id="KW-1133">Transmembrane helix</keyword>
<dbReference type="PANTHER" id="PTHR42985">
    <property type="entry name" value="SODIUM-COUPLED MONOCARBOXYLATE TRANSPORTER"/>
    <property type="match status" value="1"/>
</dbReference>
<evidence type="ECO:0000256" key="6">
    <source>
        <dbReference type="ARBA" id="ARBA00022989"/>
    </source>
</evidence>
<dbReference type="InterPro" id="IPR001734">
    <property type="entry name" value="Na/solute_symporter"/>
</dbReference>
<feature type="transmembrane region" description="Helical" evidence="12">
    <location>
        <begin position="131"/>
        <end position="150"/>
    </location>
</feature>
<evidence type="ECO:0000256" key="10">
    <source>
        <dbReference type="ARBA" id="ARBA00023201"/>
    </source>
</evidence>
<feature type="transmembrane region" description="Helical" evidence="12">
    <location>
        <begin position="162"/>
        <end position="186"/>
    </location>
</feature>
<accession>A0A5N5SMX9</accession>
<comment type="subcellular location">
    <subcellularLocation>
        <location evidence="1">Cell membrane</location>
        <topology evidence="1">Multi-pass membrane protein</topology>
    </subcellularLocation>
</comment>
<evidence type="ECO:0000256" key="9">
    <source>
        <dbReference type="ARBA" id="ARBA00023136"/>
    </source>
</evidence>
<evidence type="ECO:0000256" key="3">
    <source>
        <dbReference type="ARBA" id="ARBA00022448"/>
    </source>
</evidence>
<comment type="similarity">
    <text evidence="2 11">Belongs to the sodium:solute symporter (SSF) (TC 2.A.21) family.</text>
</comment>
<dbReference type="GO" id="GO:0006814">
    <property type="term" value="P:sodium ion transport"/>
    <property type="evidence" value="ECO:0007669"/>
    <property type="project" value="UniProtKB-KW"/>
</dbReference>
<evidence type="ECO:0000256" key="1">
    <source>
        <dbReference type="ARBA" id="ARBA00004651"/>
    </source>
</evidence>
<evidence type="ECO:0000256" key="11">
    <source>
        <dbReference type="RuleBase" id="RU362091"/>
    </source>
</evidence>
<keyword evidence="4" id="KW-1003">Cell membrane</keyword>
<evidence type="ECO:0000256" key="2">
    <source>
        <dbReference type="ARBA" id="ARBA00006434"/>
    </source>
</evidence>
<dbReference type="GO" id="GO:0015293">
    <property type="term" value="F:symporter activity"/>
    <property type="evidence" value="ECO:0007669"/>
    <property type="project" value="TreeGrafter"/>
</dbReference>
<keyword evidence="14" id="KW-1185">Reference proteome</keyword>
<keyword evidence="3" id="KW-0813">Transport</keyword>
<dbReference type="EMBL" id="SEYY01022710">
    <property type="protein sequence ID" value="KAB7495356.1"/>
    <property type="molecule type" value="Genomic_DNA"/>
</dbReference>
<evidence type="ECO:0000256" key="8">
    <source>
        <dbReference type="ARBA" id="ARBA00023065"/>
    </source>
</evidence>
<proteinExistence type="inferred from homology"/>
<evidence type="ECO:0000313" key="14">
    <source>
        <dbReference type="Proteomes" id="UP000326759"/>
    </source>
</evidence>